<evidence type="ECO:0000256" key="3">
    <source>
        <dbReference type="ARBA" id="ARBA00022448"/>
    </source>
</evidence>
<keyword evidence="6 8" id="KW-1133">Transmembrane helix</keyword>
<evidence type="ECO:0000313" key="10">
    <source>
        <dbReference type="Proteomes" id="UP000468388"/>
    </source>
</evidence>
<evidence type="ECO:0000256" key="5">
    <source>
        <dbReference type="ARBA" id="ARBA00022692"/>
    </source>
</evidence>
<keyword evidence="10" id="KW-1185">Reference proteome</keyword>
<feature type="transmembrane region" description="Helical" evidence="8">
    <location>
        <begin position="264"/>
        <end position="282"/>
    </location>
</feature>
<evidence type="ECO:0000256" key="6">
    <source>
        <dbReference type="ARBA" id="ARBA00022989"/>
    </source>
</evidence>
<evidence type="ECO:0000313" key="9">
    <source>
        <dbReference type="EMBL" id="MVT44795.1"/>
    </source>
</evidence>
<feature type="transmembrane region" description="Helical" evidence="8">
    <location>
        <begin position="144"/>
        <end position="166"/>
    </location>
</feature>
<keyword evidence="3" id="KW-0813">Transport</keyword>
<comment type="caution">
    <text evidence="9">The sequence shown here is derived from an EMBL/GenBank/DDBJ whole genome shotgun (WGS) entry which is preliminary data.</text>
</comment>
<dbReference type="Proteomes" id="UP000468388">
    <property type="component" value="Unassembled WGS sequence"/>
</dbReference>
<evidence type="ECO:0000256" key="7">
    <source>
        <dbReference type="ARBA" id="ARBA00023136"/>
    </source>
</evidence>
<evidence type="ECO:0000256" key="4">
    <source>
        <dbReference type="ARBA" id="ARBA00022475"/>
    </source>
</evidence>
<comment type="similarity">
    <text evidence="2">Belongs to the autoinducer-2 exporter (AI-2E) (TC 2.A.86) family.</text>
</comment>
<evidence type="ECO:0000256" key="1">
    <source>
        <dbReference type="ARBA" id="ARBA00004651"/>
    </source>
</evidence>
<keyword evidence="5 8" id="KW-0812">Transmembrane</keyword>
<proteinExistence type="inferred from homology"/>
<feature type="transmembrane region" description="Helical" evidence="8">
    <location>
        <begin position="206"/>
        <end position="225"/>
    </location>
</feature>
<feature type="transmembrane region" description="Helical" evidence="8">
    <location>
        <begin position="12"/>
        <end position="45"/>
    </location>
</feature>
<dbReference type="RefSeq" id="WP_157303585.1">
    <property type="nucleotide sequence ID" value="NZ_BAAAZB010000005.1"/>
</dbReference>
<name>A0A6N8JHK9_9BACT</name>
<protein>
    <submittedName>
        <fullName evidence="9">AI-2E family transporter</fullName>
    </submittedName>
</protein>
<dbReference type="PANTHER" id="PTHR21716">
    <property type="entry name" value="TRANSMEMBRANE PROTEIN"/>
    <property type="match status" value="1"/>
</dbReference>
<comment type="subcellular location">
    <subcellularLocation>
        <location evidence="1">Cell membrane</location>
        <topology evidence="1">Multi-pass membrane protein</topology>
    </subcellularLocation>
</comment>
<organism evidence="9 10">
    <name type="scientific">Chitinophaga oryziterrae</name>
    <dbReference type="NCBI Taxonomy" id="1031224"/>
    <lineage>
        <taxon>Bacteria</taxon>
        <taxon>Pseudomonadati</taxon>
        <taxon>Bacteroidota</taxon>
        <taxon>Chitinophagia</taxon>
        <taxon>Chitinophagales</taxon>
        <taxon>Chitinophagaceae</taxon>
        <taxon>Chitinophaga</taxon>
    </lineage>
</organism>
<dbReference type="GO" id="GO:0005886">
    <property type="term" value="C:plasma membrane"/>
    <property type="evidence" value="ECO:0007669"/>
    <property type="project" value="UniProtKB-SubCell"/>
</dbReference>
<dbReference type="EMBL" id="WRXO01000013">
    <property type="protein sequence ID" value="MVT44795.1"/>
    <property type="molecule type" value="Genomic_DNA"/>
</dbReference>
<dbReference type="Pfam" id="PF01594">
    <property type="entry name" value="AI-2E_transport"/>
    <property type="match status" value="1"/>
</dbReference>
<keyword evidence="7 8" id="KW-0472">Membrane</keyword>
<gene>
    <name evidence="9" type="ORF">GO495_29660</name>
</gene>
<dbReference type="InterPro" id="IPR002549">
    <property type="entry name" value="AI-2E-like"/>
</dbReference>
<evidence type="ECO:0000256" key="8">
    <source>
        <dbReference type="SAM" id="Phobius"/>
    </source>
</evidence>
<dbReference type="PANTHER" id="PTHR21716:SF53">
    <property type="entry name" value="PERMEASE PERM-RELATED"/>
    <property type="match status" value="1"/>
</dbReference>
<feature type="transmembrane region" description="Helical" evidence="8">
    <location>
        <begin position="65"/>
        <end position="89"/>
    </location>
</feature>
<feature type="transmembrane region" description="Helical" evidence="8">
    <location>
        <begin position="302"/>
        <end position="330"/>
    </location>
</feature>
<keyword evidence="4" id="KW-1003">Cell membrane</keyword>
<sequence>MTSPNKTTAPLARYVQIIFFGAAILYFGKTLFIPLFFGLLVAMVMYPVCKKLERKGCSRALSTTLSLTIVGLLFAMLLGLLIWQVMVFWHDWPQIAGKLEILIFGLQAWISDQLGIGLAVQTGWLQNMVMNAGNLVSGMLRGTISTTINICFMLFMIPVFAALFLYHRHVFVQYLRLVVGPAYKIRLDVILQQVIDTYFNYIKGMILVYIIVGALNSAGLLALGVRHALLFGMLTAIMTIIPYIGIIVSALLPISVAWTTKESIWYPLGVIAVFSFVQYLEANLIFPKVVGAQLNVSTWSTLVAILAGGILWGVSGMVLFIPFVAILKIVTDHVDEWKSLNVLLARTP</sequence>
<feature type="transmembrane region" description="Helical" evidence="8">
    <location>
        <begin position="231"/>
        <end position="252"/>
    </location>
</feature>
<dbReference type="OrthoDB" id="9793390at2"/>
<accession>A0A6N8JHK9</accession>
<reference evidence="9 10" key="1">
    <citation type="submission" date="2019-12" db="EMBL/GenBank/DDBJ databases">
        <title>The draft genomic sequence of strain Chitinophaga oryziterrae JCM 16595.</title>
        <authorList>
            <person name="Zhang X."/>
        </authorList>
    </citation>
    <scope>NUCLEOTIDE SEQUENCE [LARGE SCALE GENOMIC DNA]</scope>
    <source>
        <strain evidence="9 10">JCM 16595</strain>
    </source>
</reference>
<dbReference type="AlphaFoldDB" id="A0A6N8JHK9"/>
<evidence type="ECO:0000256" key="2">
    <source>
        <dbReference type="ARBA" id="ARBA00009773"/>
    </source>
</evidence>